<reference evidence="8" key="2">
    <citation type="submission" date="2021-04" db="EMBL/GenBank/DDBJ databases">
        <authorList>
            <person name="Gilroy R."/>
        </authorList>
    </citation>
    <scope>NUCLEOTIDE SEQUENCE</scope>
    <source>
        <strain evidence="8">687</strain>
    </source>
</reference>
<feature type="transmembrane region" description="Helical" evidence="6">
    <location>
        <begin position="105"/>
        <end position="123"/>
    </location>
</feature>
<evidence type="ECO:0000259" key="7">
    <source>
        <dbReference type="Pfam" id="PF04138"/>
    </source>
</evidence>
<comment type="similarity">
    <text evidence="2">Belongs to the GtrA family.</text>
</comment>
<dbReference type="InterPro" id="IPR007267">
    <property type="entry name" value="GtrA_DPMS_TM"/>
</dbReference>
<organism evidence="8 9">
    <name type="scientific">Candidatus Anaerobiospirillum merdipullorum</name>
    <dbReference type="NCBI Taxonomy" id="2838450"/>
    <lineage>
        <taxon>Bacteria</taxon>
        <taxon>Pseudomonadati</taxon>
        <taxon>Pseudomonadota</taxon>
        <taxon>Gammaproteobacteria</taxon>
        <taxon>Aeromonadales</taxon>
        <taxon>Succinivibrionaceae</taxon>
        <taxon>Anaerobiospirillum</taxon>
    </lineage>
</organism>
<proteinExistence type="inferred from homology"/>
<comment type="subcellular location">
    <subcellularLocation>
        <location evidence="1">Membrane</location>
        <topology evidence="1">Multi-pass membrane protein</topology>
    </subcellularLocation>
</comment>
<accession>A0A9E2NSB3</accession>
<evidence type="ECO:0000256" key="2">
    <source>
        <dbReference type="ARBA" id="ARBA00009399"/>
    </source>
</evidence>
<dbReference type="InterPro" id="IPR051401">
    <property type="entry name" value="GtrA_CellWall_Glycosyl"/>
</dbReference>
<evidence type="ECO:0000313" key="9">
    <source>
        <dbReference type="Proteomes" id="UP000824150"/>
    </source>
</evidence>
<dbReference type="PANTHER" id="PTHR38459:SF1">
    <property type="entry name" value="PROPHAGE BACTOPRENOL-LINKED GLUCOSE TRANSLOCASE HOMOLOG"/>
    <property type="match status" value="1"/>
</dbReference>
<protein>
    <submittedName>
        <fullName evidence="8">GtrA family protein</fullName>
    </submittedName>
</protein>
<dbReference type="PANTHER" id="PTHR38459">
    <property type="entry name" value="PROPHAGE BACTOPRENOL-LINKED GLUCOSE TRANSLOCASE HOMOLOG"/>
    <property type="match status" value="1"/>
</dbReference>
<evidence type="ECO:0000256" key="4">
    <source>
        <dbReference type="ARBA" id="ARBA00022989"/>
    </source>
</evidence>
<dbReference type="GO" id="GO:0005886">
    <property type="term" value="C:plasma membrane"/>
    <property type="evidence" value="ECO:0007669"/>
    <property type="project" value="TreeGrafter"/>
</dbReference>
<keyword evidence="4 6" id="KW-1133">Transmembrane helix</keyword>
<dbReference type="Pfam" id="PF04138">
    <property type="entry name" value="GtrA_DPMS_TM"/>
    <property type="match status" value="1"/>
</dbReference>
<feature type="domain" description="GtrA/DPMS transmembrane" evidence="7">
    <location>
        <begin position="19"/>
        <end position="129"/>
    </location>
</feature>
<dbReference type="Proteomes" id="UP000824150">
    <property type="component" value="Unassembled WGS sequence"/>
</dbReference>
<evidence type="ECO:0000256" key="1">
    <source>
        <dbReference type="ARBA" id="ARBA00004141"/>
    </source>
</evidence>
<dbReference type="EMBL" id="JAHLFG010000063">
    <property type="protein sequence ID" value="MBU3827013.1"/>
    <property type="molecule type" value="Genomic_DNA"/>
</dbReference>
<evidence type="ECO:0000313" key="8">
    <source>
        <dbReference type="EMBL" id="MBU3827013.1"/>
    </source>
</evidence>
<sequence>MAAWLNKLRQGGGIFELARFVLVGGMATLTDLTVTLVLFYLSPGIHENVVTTCAFGVAFFVSYFGHRYVTFRQSGSMTRFFLLSGSMLLLRNLLVYLMVTFWMRGLVPIIVAMVLVTAITYLVSKYKVFAAPKPTSGAGR</sequence>
<comment type="caution">
    <text evidence="8">The sequence shown here is derived from an EMBL/GenBank/DDBJ whole genome shotgun (WGS) entry which is preliminary data.</text>
</comment>
<feature type="transmembrane region" description="Helical" evidence="6">
    <location>
        <begin position="80"/>
        <end position="99"/>
    </location>
</feature>
<name>A0A9E2NSB3_9GAMM</name>
<evidence type="ECO:0000256" key="5">
    <source>
        <dbReference type="ARBA" id="ARBA00023136"/>
    </source>
</evidence>
<evidence type="ECO:0000256" key="3">
    <source>
        <dbReference type="ARBA" id="ARBA00022692"/>
    </source>
</evidence>
<evidence type="ECO:0000256" key="6">
    <source>
        <dbReference type="SAM" id="Phobius"/>
    </source>
</evidence>
<reference evidence="8" key="1">
    <citation type="journal article" date="2021" name="PeerJ">
        <title>Extensive microbial diversity within the chicken gut microbiome revealed by metagenomics and culture.</title>
        <authorList>
            <person name="Gilroy R."/>
            <person name="Ravi A."/>
            <person name="Getino M."/>
            <person name="Pursley I."/>
            <person name="Horton D.L."/>
            <person name="Alikhan N.F."/>
            <person name="Baker D."/>
            <person name="Gharbi K."/>
            <person name="Hall N."/>
            <person name="Watson M."/>
            <person name="Adriaenssens E.M."/>
            <person name="Foster-Nyarko E."/>
            <person name="Jarju S."/>
            <person name="Secka A."/>
            <person name="Antonio M."/>
            <person name="Oren A."/>
            <person name="Chaudhuri R.R."/>
            <person name="La Ragione R."/>
            <person name="Hildebrand F."/>
            <person name="Pallen M.J."/>
        </authorList>
    </citation>
    <scope>NUCLEOTIDE SEQUENCE</scope>
    <source>
        <strain evidence="8">687</strain>
    </source>
</reference>
<keyword evidence="3 6" id="KW-0812">Transmembrane</keyword>
<keyword evidence="5 6" id="KW-0472">Membrane</keyword>
<dbReference type="AlphaFoldDB" id="A0A9E2NSB3"/>
<feature type="transmembrane region" description="Helical" evidence="6">
    <location>
        <begin position="48"/>
        <end position="68"/>
    </location>
</feature>
<gene>
    <name evidence="8" type="ORF">IAA31_05935</name>
</gene>
<dbReference type="GO" id="GO:0000271">
    <property type="term" value="P:polysaccharide biosynthetic process"/>
    <property type="evidence" value="ECO:0007669"/>
    <property type="project" value="InterPro"/>
</dbReference>
<feature type="transmembrane region" description="Helical" evidence="6">
    <location>
        <begin position="20"/>
        <end position="42"/>
    </location>
</feature>